<dbReference type="Pfam" id="PF04773">
    <property type="entry name" value="FecR"/>
    <property type="match status" value="1"/>
</dbReference>
<gene>
    <name evidence="3" type="primary">pigE</name>
    <name evidence="3" type="ordered locus">KVU_1748</name>
</gene>
<reference evidence="3 4" key="1">
    <citation type="journal article" date="2011" name="J. Bacteriol.">
        <title>Complete genome sequence of the industrial strain Ketogulonicigenium vulgare WSH-001.</title>
        <authorList>
            <person name="Liu L."/>
            <person name="Li Y."/>
            <person name="Zhang J."/>
            <person name="Zhou Z."/>
            <person name="Liu J."/>
            <person name="Li X."/>
            <person name="Zhou J."/>
            <person name="Du G."/>
            <person name="Wang L."/>
            <person name="Chen J."/>
        </authorList>
    </citation>
    <scope>NUCLEOTIDE SEQUENCE [LARGE SCALE GENOMIC DNA]</scope>
    <source>
        <strain evidence="3 4">WSH-001</strain>
    </source>
</reference>
<accession>F9Y3G7</accession>
<dbReference type="eggNOG" id="COG3712">
    <property type="taxonomic scope" value="Bacteria"/>
</dbReference>
<dbReference type="Gene3D" id="2.60.120.1440">
    <property type="match status" value="1"/>
</dbReference>
<keyword evidence="4" id="KW-1185">Reference proteome</keyword>
<name>F9Y3G7_KETVW</name>
<dbReference type="PANTHER" id="PTHR30273">
    <property type="entry name" value="PERIPLASMIC SIGNAL SENSOR AND SIGMA FACTOR ACTIVATOR FECR-RELATED"/>
    <property type="match status" value="1"/>
</dbReference>
<feature type="domain" description="FecR protein" evidence="1">
    <location>
        <begin position="109"/>
        <end position="197"/>
    </location>
</feature>
<dbReference type="InterPro" id="IPR012373">
    <property type="entry name" value="Ferrdict_sens_TM"/>
</dbReference>
<dbReference type="EMBL" id="CP002018">
    <property type="protein sequence ID" value="AEM41587.1"/>
    <property type="molecule type" value="Genomic_DNA"/>
</dbReference>
<organism evidence="3 4">
    <name type="scientific">Ketogulonicigenium vulgare (strain WSH-001)</name>
    <dbReference type="NCBI Taxonomy" id="759362"/>
    <lineage>
        <taxon>Bacteria</taxon>
        <taxon>Pseudomonadati</taxon>
        <taxon>Pseudomonadota</taxon>
        <taxon>Alphaproteobacteria</taxon>
        <taxon>Rhodobacterales</taxon>
        <taxon>Roseobacteraceae</taxon>
        <taxon>Ketogulonicigenium</taxon>
    </lineage>
</organism>
<dbReference type="GO" id="GO:0016989">
    <property type="term" value="F:sigma factor antagonist activity"/>
    <property type="evidence" value="ECO:0007669"/>
    <property type="project" value="TreeGrafter"/>
</dbReference>
<dbReference type="Pfam" id="PF16220">
    <property type="entry name" value="DUF4880"/>
    <property type="match status" value="1"/>
</dbReference>
<sequence length="305" mass="31508">MARPKTSECGGPEQAGAWVALIASGHATADDARRLHDWRAQSAAHEAAFVAATRAWRTLGPALDQVAPVPAPQMSRRGVLTGGVIAALSLGGVGVATAALLHDGAAFVVATGGREMVTLADGSHVALDGGTRMTPQMAAGRRGLRLMAGASVVQVAAQEASPFALRTDGWQANIQPGSEVAVTLGPRSDCVECLSGALDLGGQALHAGQRLLRGSDGSVAVADVPAHLMASWRDGLLVFQDRQLADVIADLNRHRAGRVVIMNPAMAGRLVSGVFHLASPDDVLAQIEMALDLEVMHLGRMAVIT</sequence>
<evidence type="ECO:0000259" key="2">
    <source>
        <dbReference type="Pfam" id="PF16220"/>
    </source>
</evidence>
<dbReference type="InterPro" id="IPR006860">
    <property type="entry name" value="FecR"/>
</dbReference>
<dbReference type="HOGENOM" id="CLU_050192_0_1_5"/>
<dbReference type="AlphaFoldDB" id="F9Y3G7"/>
<dbReference type="KEGG" id="kvl:KVU_1748"/>
<dbReference type="RefSeq" id="WP_014537925.1">
    <property type="nucleotide sequence ID" value="NC_017384.1"/>
</dbReference>
<dbReference type="Gene3D" id="3.55.50.30">
    <property type="match status" value="1"/>
</dbReference>
<dbReference type="OrthoDB" id="636724at2"/>
<dbReference type="PANTHER" id="PTHR30273:SF2">
    <property type="entry name" value="PROTEIN FECR"/>
    <property type="match status" value="1"/>
</dbReference>
<feature type="domain" description="FecR N-terminal" evidence="2">
    <location>
        <begin position="13"/>
        <end position="53"/>
    </location>
</feature>
<proteinExistence type="predicted"/>
<evidence type="ECO:0000259" key="1">
    <source>
        <dbReference type="Pfam" id="PF04773"/>
    </source>
</evidence>
<evidence type="ECO:0000313" key="4">
    <source>
        <dbReference type="Proteomes" id="UP000000692"/>
    </source>
</evidence>
<dbReference type="InterPro" id="IPR032623">
    <property type="entry name" value="FecR_N"/>
</dbReference>
<evidence type="ECO:0000313" key="3">
    <source>
        <dbReference type="EMBL" id="AEM41587.1"/>
    </source>
</evidence>
<protein>
    <submittedName>
        <fullName evidence="3">Anti-FecI sigma factor, FecR</fullName>
    </submittedName>
</protein>
<dbReference type="Proteomes" id="UP000000692">
    <property type="component" value="Chromosome"/>
</dbReference>
<dbReference type="PIRSF" id="PIRSF018266">
    <property type="entry name" value="FecR"/>
    <property type="match status" value="1"/>
</dbReference>